<dbReference type="InParanoid" id="A0A165TEP9"/>
<feature type="domain" description="NADP-dependent oxidoreductase" evidence="4">
    <location>
        <begin position="20"/>
        <end position="298"/>
    </location>
</feature>
<proteinExistence type="predicted"/>
<dbReference type="Gene3D" id="3.20.20.100">
    <property type="entry name" value="NADP-dependent oxidoreductase domain"/>
    <property type="match status" value="1"/>
</dbReference>
<dbReference type="PRINTS" id="PR00069">
    <property type="entry name" value="ALDKETRDTASE"/>
</dbReference>
<dbReference type="PANTHER" id="PTHR11732">
    <property type="entry name" value="ALDO/KETO REDUCTASE"/>
    <property type="match status" value="1"/>
</dbReference>
<protein>
    <submittedName>
        <fullName evidence="5">D-xylose reductase</fullName>
    </submittedName>
</protein>
<dbReference type="Pfam" id="PF00248">
    <property type="entry name" value="Aldo_ket_red"/>
    <property type="match status" value="1"/>
</dbReference>
<dbReference type="PROSITE" id="PS00798">
    <property type="entry name" value="ALDOKETO_REDUCTASE_1"/>
    <property type="match status" value="1"/>
</dbReference>
<evidence type="ECO:0000256" key="2">
    <source>
        <dbReference type="PIRSR" id="PIRSR000097-2"/>
    </source>
</evidence>
<evidence type="ECO:0000313" key="5">
    <source>
        <dbReference type="EMBL" id="KZT26557.1"/>
    </source>
</evidence>
<dbReference type="STRING" id="1314782.A0A165TEP9"/>
<dbReference type="EMBL" id="KV425566">
    <property type="protein sequence ID" value="KZT26557.1"/>
    <property type="molecule type" value="Genomic_DNA"/>
</dbReference>
<name>A0A165TEP9_9AGAM</name>
<dbReference type="GO" id="GO:0016491">
    <property type="term" value="F:oxidoreductase activity"/>
    <property type="evidence" value="ECO:0007669"/>
    <property type="project" value="InterPro"/>
</dbReference>
<evidence type="ECO:0000256" key="1">
    <source>
        <dbReference type="PIRSR" id="PIRSR000097-1"/>
    </source>
</evidence>
<evidence type="ECO:0000259" key="4">
    <source>
        <dbReference type="Pfam" id="PF00248"/>
    </source>
</evidence>
<dbReference type="InterPro" id="IPR020471">
    <property type="entry name" value="AKR"/>
</dbReference>
<feature type="binding site" evidence="2">
    <location>
        <position position="115"/>
    </location>
    <ligand>
        <name>substrate</name>
    </ligand>
</feature>
<feature type="active site" description="Proton donor" evidence="1">
    <location>
        <position position="53"/>
    </location>
</feature>
<gene>
    <name evidence="5" type="ORF">NEOLEDRAFT_1155660</name>
</gene>
<dbReference type="PIRSF" id="PIRSF000097">
    <property type="entry name" value="AKR"/>
    <property type="match status" value="1"/>
</dbReference>
<dbReference type="InterPro" id="IPR023210">
    <property type="entry name" value="NADP_OxRdtase_dom"/>
</dbReference>
<organism evidence="5 6">
    <name type="scientific">Neolentinus lepideus HHB14362 ss-1</name>
    <dbReference type="NCBI Taxonomy" id="1314782"/>
    <lineage>
        <taxon>Eukaryota</taxon>
        <taxon>Fungi</taxon>
        <taxon>Dikarya</taxon>
        <taxon>Basidiomycota</taxon>
        <taxon>Agaricomycotina</taxon>
        <taxon>Agaricomycetes</taxon>
        <taxon>Gloeophyllales</taxon>
        <taxon>Gloeophyllaceae</taxon>
        <taxon>Neolentinus</taxon>
    </lineage>
</organism>
<dbReference type="OrthoDB" id="416253at2759"/>
<reference evidence="5 6" key="1">
    <citation type="journal article" date="2016" name="Mol. Biol. Evol.">
        <title>Comparative Genomics of Early-Diverging Mushroom-Forming Fungi Provides Insights into the Origins of Lignocellulose Decay Capabilities.</title>
        <authorList>
            <person name="Nagy L.G."/>
            <person name="Riley R."/>
            <person name="Tritt A."/>
            <person name="Adam C."/>
            <person name="Daum C."/>
            <person name="Floudas D."/>
            <person name="Sun H."/>
            <person name="Yadav J.S."/>
            <person name="Pangilinan J."/>
            <person name="Larsson K.H."/>
            <person name="Matsuura K."/>
            <person name="Barry K."/>
            <person name="Labutti K."/>
            <person name="Kuo R."/>
            <person name="Ohm R.A."/>
            <person name="Bhattacharya S.S."/>
            <person name="Shirouzu T."/>
            <person name="Yoshinaga Y."/>
            <person name="Martin F.M."/>
            <person name="Grigoriev I.V."/>
            <person name="Hibbett D.S."/>
        </authorList>
    </citation>
    <scope>NUCLEOTIDE SEQUENCE [LARGE SCALE GENOMIC DNA]</scope>
    <source>
        <strain evidence="5 6">HHB14362 ss-1</strain>
    </source>
</reference>
<sequence>MALVSPTITLHPSGAQLPQIGFGTWKHTGAKATEAVYNALKVGYRLIDCATDYANEEACGLGLKKAIDEGVVSRSDVWVVSKLWNTFHHKEHVREAVLKSLRDWGVEYFDLYYIHFPISLAYVSPKERYPPGWFFDAKGTQVIQDPVPLRETWCALEELVDEGLIKHLGISNMASVIITDLLSYARIKPEVLQVEIHPYNVQPKLVHFARTNLLAVTAYSSFGPLGFRELNMTKALDAQPLFTHPMIMDIAGEHHWHLHRMLVSATPAQVILKWAVQRGLAIIPKGDVISQMEENLRVGLGVGGTEAGSQEGGFLLSDAEMERISSLNVGLRFNDPSDDFGCYIFC</sequence>
<dbReference type="Proteomes" id="UP000076761">
    <property type="component" value="Unassembled WGS sequence"/>
</dbReference>
<dbReference type="InterPro" id="IPR018170">
    <property type="entry name" value="Aldo/ket_reductase_CS"/>
</dbReference>
<evidence type="ECO:0000313" key="6">
    <source>
        <dbReference type="Proteomes" id="UP000076761"/>
    </source>
</evidence>
<evidence type="ECO:0000256" key="3">
    <source>
        <dbReference type="PIRSR" id="PIRSR000097-3"/>
    </source>
</evidence>
<dbReference type="AlphaFoldDB" id="A0A165TEP9"/>
<accession>A0A165TEP9</accession>
<keyword evidence="6" id="KW-1185">Reference proteome</keyword>
<dbReference type="SUPFAM" id="SSF51430">
    <property type="entry name" value="NAD(P)-linked oxidoreductase"/>
    <property type="match status" value="1"/>
</dbReference>
<dbReference type="InterPro" id="IPR036812">
    <property type="entry name" value="NAD(P)_OxRdtase_dom_sf"/>
</dbReference>
<feature type="site" description="Lowers pKa of active site Tyr" evidence="3">
    <location>
        <position position="82"/>
    </location>
</feature>